<dbReference type="EMBL" id="JARKNE010000007">
    <property type="protein sequence ID" value="KAK5818853.1"/>
    <property type="molecule type" value="Genomic_DNA"/>
</dbReference>
<evidence type="ECO:0000313" key="2">
    <source>
        <dbReference type="Proteomes" id="UP001358586"/>
    </source>
</evidence>
<sequence length="126" mass="14774">MMAIFDELVEDVMEEFDLEIKDKKGAENLAADHLSRLENSSTKESDDIEINDPFHEEQFFVISDSEVPWFADIANFLAANIIPKGLTYQQKKRFFIDVKNYFWGDPFLFRKCADQIIRRCVTRIEA</sequence>
<evidence type="ECO:0000313" key="1">
    <source>
        <dbReference type="EMBL" id="KAK5818853.1"/>
    </source>
</evidence>
<keyword evidence="2" id="KW-1185">Reference proteome</keyword>
<reference evidence="1 2" key="1">
    <citation type="submission" date="2023-03" db="EMBL/GenBank/DDBJ databases">
        <title>WGS of Gossypium arboreum.</title>
        <authorList>
            <person name="Yu D."/>
        </authorList>
    </citation>
    <scope>NUCLEOTIDE SEQUENCE [LARGE SCALE GENOMIC DNA]</scope>
    <source>
        <tissue evidence="1">Leaf</tissue>
    </source>
</reference>
<gene>
    <name evidence="1" type="ORF">PVK06_023800</name>
</gene>
<comment type="caution">
    <text evidence="1">The sequence shown here is derived from an EMBL/GenBank/DDBJ whole genome shotgun (WGS) entry which is preliminary data.</text>
</comment>
<accession>A0ABR0PC81</accession>
<evidence type="ECO:0008006" key="3">
    <source>
        <dbReference type="Google" id="ProtNLM"/>
    </source>
</evidence>
<proteinExistence type="predicted"/>
<protein>
    <recommendedName>
        <fullName evidence="3">Reverse transcriptase domain-containing protein</fullName>
    </recommendedName>
</protein>
<name>A0ABR0PC81_GOSAR</name>
<dbReference type="Proteomes" id="UP001358586">
    <property type="component" value="Chromosome 7"/>
</dbReference>
<organism evidence="1 2">
    <name type="scientific">Gossypium arboreum</name>
    <name type="common">Tree cotton</name>
    <name type="synonym">Gossypium nanking</name>
    <dbReference type="NCBI Taxonomy" id="29729"/>
    <lineage>
        <taxon>Eukaryota</taxon>
        <taxon>Viridiplantae</taxon>
        <taxon>Streptophyta</taxon>
        <taxon>Embryophyta</taxon>
        <taxon>Tracheophyta</taxon>
        <taxon>Spermatophyta</taxon>
        <taxon>Magnoliopsida</taxon>
        <taxon>eudicotyledons</taxon>
        <taxon>Gunneridae</taxon>
        <taxon>Pentapetalae</taxon>
        <taxon>rosids</taxon>
        <taxon>malvids</taxon>
        <taxon>Malvales</taxon>
        <taxon>Malvaceae</taxon>
        <taxon>Malvoideae</taxon>
        <taxon>Gossypium</taxon>
    </lineage>
</organism>